<organism evidence="2">
    <name type="scientific">candidate division WWE3 bacterium</name>
    <dbReference type="NCBI Taxonomy" id="2053526"/>
    <lineage>
        <taxon>Bacteria</taxon>
        <taxon>Katanobacteria</taxon>
    </lineage>
</organism>
<keyword evidence="1" id="KW-0812">Transmembrane</keyword>
<accession>A0A7C4XT78</accession>
<keyword evidence="1" id="KW-1133">Transmembrane helix</keyword>
<feature type="transmembrane region" description="Helical" evidence="1">
    <location>
        <begin position="12"/>
        <end position="33"/>
    </location>
</feature>
<proteinExistence type="predicted"/>
<feature type="transmembrane region" description="Helical" evidence="1">
    <location>
        <begin position="87"/>
        <end position="107"/>
    </location>
</feature>
<name>A0A7C4XT78_UNCKA</name>
<sequence>MNSQNVGEKNNWLVVKAAITLLFWVFVLLVLLLPVGGKSVTYVTFILLVWAIFFGANNLRTIKALRHYSKYGLTPQQVKQINAEFRAVLRAMVFFVAIIGISSVDIVQNSKALGIVSFVKLFVGALIANWCFIFGVYASRAREKAKSTIHYRLAAAKLKRLNFVQTTLTLLAITVLWYWLALSAEMPAAYVVVAGLIYVQVAWALSYALLYVVKESGMLWPLVLPILHGRYMKFGQGVMAPYFAVSMPLTQVFDGKSNVFSLEYLRGSTFDLLYREIGKSANAAFRGKEMSLLVYDRTHGIFVFAQRVLGVEVPVVVVLMHLDPDKEVMVQATVYVLWFMRSKAIKLSNALRENLEKQTVLTDSVSTRVTWLI</sequence>
<gene>
    <name evidence="2" type="ORF">ENR63_01065</name>
</gene>
<dbReference type="EMBL" id="DSRT01000055">
    <property type="protein sequence ID" value="HGW29499.1"/>
    <property type="molecule type" value="Genomic_DNA"/>
</dbReference>
<reference evidence="2" key="1">
    <citation type="journal article" date="2020" name="mSystems">
        <title>Genome- and Community-Level Interaction Insights into Carbon Utilization and Element Cycling Functions of Hydrothermarchaeota in Hydrothermal Sediment.</title>
        <authorList>
            <person name="Zhou Z."/>
            <person name="Liu Y."/>
            <person name="Xu W."/>
            <person name="Pan J."/>
            <person name="Luo Z.H."/>
            <person name="Li M."/>
        </authorList>
    </citation>
    <scope>NUCLEOTIDE SEQUENCE [LARGE SCALE GENOMIC DNA]</scope>
    <source>
        <strain evidence="2">SpSt-417</strain>
    </source>
</reference>
<keyword evidence="1" id="KW-0472">Membrane</keyword>
<comment type="caution">
    <text evidence="2">The sequence shown here is derived from an EMBL/GenBank/DDBJ whole genome shotgun (WGS) entry which is preliminary data.</text>
</comment>
<protein>
    <submittedName>
        <fullName evidence="2">Uncharacterized protein</fullName>
    </submittedName>
</protein>
<feature type="transmembrane region" description="Helical" evidence="1">
    <location>
        <begin position="160"/>
        <end position="182"/>
    </location>
</feature>
<dbReference type="AlphaFoldDB" id="A0A7C4XT78"/>
<evidence type="ECO:0000256" key="1">
    <source>
        <dbReference type="SAM" id="Phobius"/>
    </source>
</evidence>
<feature type="transmembrane region" description="Helical" evidence="1">
    <location>
        <begin position="188"/>
        <end position="213"/>
    </location>
</feature>
<feature type="transmembrane region" description="Helical" evidence="1">
    <location>
        <begin position="113"/>
        <end position="139"/>
    </location>
</feature>
<feature type="transmembrane region" description="Helical" evidence="1">
    <location>
        <begin position="39"/>
        <end position="59"/>
    </location>
</feature>
<evidence type="ECO:0000313" key="2">
    <source>
        <dbReference type="EMBL" id="HGW29499.1"/>
    </source>
</evidence>